<dbReference type="InterPro" id="IPR039680">
    <property type="entry name" value="PLEKHB1/2"/>
</dbReference>
<dbReference type="Proteomes" id="UP000085678">
    <property type="component" value="Unplaced"/>
</dbReference>
<dbReference type="KEGG" id="lak:106173018"/>
<dbReference type="InParanoid" id="A0A1S3JGJ3"/>
<dbReference type="InterPro" id="IPR001849">
    <property type="entry name" value="PH_domain"/>
</dbReference>
<dbReference type="STRING" id="7574.A0A1S3JGJ3"/>
<proteinExistence type="predicted"/>
<dbReference type="SMART" id="SM00233">
    <property type="entry name" value="PH"/>
    <property type="match status" value="1"/>
</dbReference>
<name>A0A1S3JGJ3_LINAN</name>
<dbReference type="GO" id="GO:0045595">
    <property type="term" value="P:regulation of cell differentiation"/>
    <property type="evidence" value="ECO:0007669"/>
    <property type="project" value="TreeGrafter"/>
</dbReference>
<reference evidence="5" key="1">
    <citation type="submission" date="2025-08" db="UniProtKB">
        <authorList>
            <consortium name="RefSeq"/>
        </authorList>
    </citation>
    <scope>IDENTIFICATION</scope>
    <source>
        <tissue evidence="5">Gonads</tissue>
    </source>
</reference>
<accession>A0A1S3JGJ3</accession>
<evidence type="ECO:0000256" key="2">
    <source>
        <dbReference type="ARBA" id="ARBA00023136"/>
    </source>
</evidence>
<organism evidence="4 5">
    <name type="scientific">Lingula anatina</name>
    <name type="common">Brachiopod</name>
    <name type="synonym">Lingula unguis</name>
    <dbReference type="NCBI Taxonomy" id="7574"/>
    <lineage>
        <taxon>Eukaryota</taxon>
        <taxon>Metazoa</taxon>
        <taxon>Spiralia</taxon>
        <taxon>Lophotrochozoa</taxon>
        <taxon>Brachiopoda</taxon>
        <taxon>Linguliformea</taxon>
        <taxon>Lingulata</taxon>
        <taxon>Lingulida</taxon>
        <taxon>Linguloidea</taxon>
        <taxon>Lingulidae</taxon>
        <taxon>Lingula</taxon>
    </lineage>
</organism>
<evidence type="ECO:0000256" key="1">
    <source>
        <dbReference type="ARBA" id="ARBA00004370"/>
    </source>
</evidence>
<dbReference type="PANTHER" id="PTHR14309">
    <property type="entry name" value="EXPRESSED PROTEIN"/>
    <property type="match status" value="1"/>
</dbReference>
<dbReference type="AlphaFoldDB" id="A0A1S3JGJ3"/>
<dbReference type="InterPro" id="IPR000008">
    <property type="entry name" value="C2_dom"/>
</dbReference>
<keyword evidence="4" id="KW-1185">Reference proteome</keyword>
<dbReference type="SUPFAM" id="SSF49562">
    <property type="entry name" value="C2 domain (Calcium/lipid-binding domain, CaLB)"/>
    <property type="match status" value="1"/>
</dbReference>
<evidence type="ECO:0000259" key="3">
    <source>
        <dbReference type="PROSITE" id="PS50003"/>
    </source>
</evidence>
<dbReference type="InterPro" id="IPR035892">
    <property type="entry name" value="C2_domain_sf"/>
</dbReference>
<feature type="domain" description="PH" evidence="3">
    <location>
        <begin position="17"/>
        <end position="119"/>
    </location>
</feature>
<dbReference type="Gene3D" id="2.60.40.150">
    <property type="entry name" value="C2 domain"/>
    <property type="match status" value="1"/>
</dbReference>
<dbReference type="Pfam" id="PF00168">
    <property type="entry name" value="C2"/>
    <property type="match status" value="1"/>
</dbReference>
<evidence type="ECO:0000313" key="5">
    <source>
        <dbReference type="RefSeq" id="XP_013409478.1"/>
    </source>
</evidence>
<dbReference type="PANTHER" id="PTHR14309:SF10">
    <property type="entry name" value="PH DOMAIN-CONTAINING PROTEIN"/>
    <property type="match status" value="1"/>
</dbReference>
<dbReference type="SUPFAM" id="SSF50729">
    <property type="entry name" value="PH domain-like"/>
    <property type="match status" value="1"/>
</dbReference>
<evidence type="ECO:0000313" key="4">
    <source>
        <dbReference type="Proteomes" id="UP000085678"/>
    </source>
</evidence>
<keyword evidence="2" id="KW-0472">Membrane</keyword>
<gene>
    <name evidence="5" type="primary">LOC106173018</name>
</gene>
<dbReference type="Pfam" id="PF00169">
    <property type="entry name" value="PH"/>
    <property type="match status" value="1"/>
</dbReference>
<dbReference type="PROSITE" id="PS50003">
    <property type="entry name" value="PH_DOMAIN"/>
    <property type="match status" value="1"/>
</dbReference>
<dbReference type="InterPro" id="IPR011993">
    <property type="entry name" value="PH-like_dom_sf"/>
</dbReference>
<protein>
    <submittedName>
        <fullName evidence="5">Ras GTPase-activating protein 1-like</fullName>
    </submittedName>
</protein>
<dbReference type="RefSeq" id="XP_013409478.1">
    <property type="nucleotide sequence ID" value="XM_013554024.1"/>
</dbReference>
<dbReference type="OrthoDB" id="1562946at2759"/>
<dbReference type="GO" id="GO:0016020">
    <property type="term" value="C:membrane"/>
    <property type="evidence" value="ECO:0007669"/>
    <property type="project" value="UniProtKB-SubCell"/>
</dbReference>
<dbReference type="GeneID" id="106173018"/>
<dbReference type="Gene3D" id="2.30.29.30">
    <property type="entry name" value="Pleckstrin-homology domain (PH domain)/Phosphotyrosine-binding domain (PTB)"/>
    <property type="match status" value="1"/>
</dbReference>
<dbReference type="CDD" id="cd13260">
    <property type="entry name" value="PH_RASA1"/>
    <property type="match status" value="1"/>
</dbReference>
<sequence length="207" mass="23465">MPSTSSGSNFLINRNDHIVLKGFLNKKSERGNKWENMHFVLNGTKQQLYFFENDKRSKPKGLIDLHSSSLYPVRDSLFGRPSCFQLVVRALNEFLVHYLCAENADAAREWVQALKLYCINTTPAKSSLRHLLSLNIHVFDAHHLPVKSVPYPYCTISINEVKVCRTEAKEAPNPVWEDDFVLDSFTSLFVPPARVLGLNVALPGTSF</sequence>
<comment type="subcellular location">
    <subcellularLocation>
        <location evidence="1">Membrane</location>
    </subcellularLocation>
</comment>